<dbReference type="AlphaFoldDB" id="A0A2S9ML69"/>
<reference evidence="2 3" key="1">
    <citation type="submission" date="2018-03" db="EMBL/GenBank/DDBJ databases">
        <authorList>
            <person name="Keele B.F."/>
        </authorList>
    </citation>
    <scope>NUCLEOTIDE SEQUENCE [LARGE SCALE GENOMIC DNA]</scope>
    <source>
        <strain evidence="2 3">AU19729</strain>
    </source>
</reference>
<accession>A0A2S9ML69</accession>
<dbReference type="EMBL" id="PVGH01000067">
    <property type="protein sequence ID" value="PRF59304.1"/>
    <property type="molecule type" value="Genomic_DNA"/>
</dbReference>
<evidence type="ECO:0000256" key="1">
    <source>
        <dbReference type="SAM" id="MobiDB-lite"/>
    </source>
</evidence>
<sequence length="62" mass="6881">MQQQGGRAHRAPRPDRVRQAARHRVRVGARLQRAAGSGQVGFIGGRACRRGSRRLSCNFKLT</sequence>
<proteinExistence type="predicted"/>
<protein>
    <submittedName>
        <fullName evidence="2">Uncharacterized protein</fullName>
    </submittedName>
</protein>
<gene>
    <name evidence="2" type="ORF">C6Q15_17115</name>
</gene>
<comment type="caution">
    <text evidence="2">The sequence shown here is derived from an EMBL/GenBank/DDBJ whole genome shotgun (WGS) entry which is preliminary data.</text>
</comment>
<evidence type="ECO:0000313" key="2">
    <source>
        <dbReference type="EMBL" id="PRF59304.1"/>
    </source>
</evidence>
<evidence type="ECO:0000313" key="3">
    <source>
        <dbReference type="Proteomes" id="UP000238982"/>
    </source>
</evidence>
<name>A0A2S9ML69_9BURK</name>
<organism evidence="2 3">
    <name type="scientific">Burkholderia multivorans</name>
    <dbReference type="NCBI Taxonomy" id="87883"/>
    <lineage>
        <taxon>Bacteria</taxon>
        <taxon>Pseudomonadati</taxon>
        <taxon>Pseudomonadota</taxon>
        <taxon>Betaproteobacteria</taxon>
        <taxon>Burkholderiales</taxon>
        <taxon>Burkholderiaceae</taxon>
        <taxon>Burkholderia</taxon>
        <taxon>Burkholderia cepacia complex</taxon>
    </lineage>
</organism>
<dbReference type="Proteomes" id="UP000238982">
    <property type="component" value="Unassembled WGS sequence"/>
</dbReference>
<feature type="region of interest" description="Disordered" evidence="1">
    <location>
        <begin position="1"/>
        <end position="24"/>
    </location>
</feature>